<evidence type="ECO:0000313" key="1">
    <source>
        <dbReference type="EMBL" id="MVT07936.1"/>
    </source>
</evidence>
<evidence type="ECO:0000313" key="2">
    <source>
        <dbReference type="Proteomes" id="UP000461730"/>
    </source>
</evidence>
<protein>
    <recommendedName>
        <fullName evidence="3">DUF3606 domain-containing protein</fullName>
    </recommendedName>
</protein>
<reference evidence="1 2" key="1">
    <citation type="submission" date="2019-12" db="EMBL/GenBank/DDBJ databases">
        <title>Chitinophaga sp. strain ysch24 (GDMCC 1.1355), whole genome shotgun sequence.</title>
        <authorList>
            <person name="Zhang X."/>
        </authorList>
    </citation>
    <scope>NUCLEOTIDE SEQUENCE [LARGE SCALE GENOMIC DNA]</scope>
    <source>
        <strain evidence="2">ysch24</strain>
    </source>
</reference>
<evidence type="ECO:0008006" key="3">
    <source>
        <dbReference type="Google" id="ProtNLM"/>
    </source>
</evidence>
<dbReference type="EMBL" id="WRXN01000002">
    <property type="protein sequence ID" value="MVT07936.1"/>
    <property type="molecule type" value="Genomic_DNA"/>
</dbReference>
<dbReference type="RefSeq" id="WP_157305358.1">
    <property type="nucleotide sequence ID" value="NZ_WRXN01000002.1"/>
</dbReference>
<gene>
    <name evidence="1" type="ORF">GO493_06660</name>
</gene>
<proteinExistence type="predicted"/>
<organism evidence="1 2">
    <name type="scientific">Chitinophaga tropicalis</name>
    <dbReference type="NCBI Taxonomy" id="2683588"/>
    <lineage>
        <taxon>Bacteria</taxon>
        <taxon>Pseudomonadati</taxon>
        <taxon>Bacteroidota</taxon>
        <taxon>Chitinophagia</taxon>
        <taxon>Chitinophagales</taxon>
        <taxon>Chitinophagaceae</taxon>
        <taxon>Chitinophaga</taxon>
    </lineage>
</organism>
<sequence length="65" mass="7457">MNNYPGNNSERKSEHHDTFSVEEIAVRLGVTSMEVQNAIENVGTDQDKIEEFIKRNHTELDNPEV</sequence>
<dbReference type="Proteomes" id="UP000461730">
    <property type="component" value="Unassembled WGS sequence"/>
</dbReference>
<dbReference type="AlphaFoldDB" id="A0A7K1U0X4"/>
<name>A0A7K1U0X4_9BACT</name>
<accession>A0A7K1U0X4</accession>
<comment type="caution">
    <text evidence="1">The sequence shown here is derived from an EMBL/GenBank/DDBJ whole genome shotgun (WGS) entry which is preliminary data.</text>
</comment>
<keyword evidence="2" id="KW-1185">Reference proteome</keyword>